<evidence type="ECO:0008006" key="6">
    <source>
        <dbReference type="Google" id="ProtNLM"/>
    </source>
</evidence>
<dbReference type="InParanoid" id="A0A2K3DB28"/>
<dbReference type="EMBL" id="CM008971">
    <property type="protein sequence ID" value="PNW77740.1"/>
    <property type="molecule type" value="Genomic_DNA"/>
</dbReference>
<evidence type="ECO:0000256" key="1">
    <source>
        <dbReference type="ARBA" id="ARBA00022857"/>
    </source>
</evidence>
<keyword evidence="5" id="KW-1185">Reference proteome</keyword>
<feature type="region of interest" description="Disordered" evidence="3">
    <location>
        <begin position="95"/>
        <end position="123"/>
    </location>
</feature>
<dbReference type="GO" id="GO:0006729">
    <property type="term" value="P:tetrahydrobiopterin biosynthetic process"/>
    <property type="evidence" value="ECO:0000318"/>
    <property type="project" value="GO_Central"/>
</dbReference>
<dbReference type="OrthoDB" id="549812at2759"/>
<dbReference type="Gramene" id="PNW77740">
    <property type="protein sequence ID" value="PNW77740"/>
    <property type="gene ID" value="CHLRE_10g449600v5"/>
</dbReference>
<dbReference type="RefSeq" id="XP_042920341.1">
    <property type="nucleotide sequence ID" value="XM_043066944.1"/>
</dbReference>
<sequence>MLGSLSLGAQASRGHVRLAEIRRANPWHAADRLGPRSPLGGQARGHGVRTDALAASSSDGGATPPAPVVRYLTILTGASRGLGAAIALTLAERGPPLPAAQPEAGPPGTRSSNTSSNCQGEGHSSHWIHDMVLLASDPGRLDAFVRGKLQQAAGSSNGTSSGSRHDREPTVAAAAPPAAVDGFHSLSSAARPQGHGVTRLHTMCFDLGDLDTLESNMRRLLSPAAAVASCAQPRSTSHGPSSPSPAEPSSRDAGNPAAGGALGSGAGGVLPMHPAAYTHVLLVHNAGQVGDLLPLEDQSLANMRRQTDLNVTSFTALTAAVLRTFLHTPVVTPDLGCATPAASPAPASASTPTSARPQGQHADQAQQAQVGRRQISVVNISSVSVDQPYEHFSLYGMGKAARHMVVRCLAHEAALREEAHAGRGGGGAVSSAAGTGVTGGSGAGVGASAAAGAGGDRTAQPLARLRALSYAPGAIDTEMQASAREALPAGRLKAAFEENRRAGRLVDPIATSAVLYDILQADTYDNGAHADYYSATMAAAAAAEAAEAALHPLAAARAAAAVASAAGTATGAGSAAAAGQVGTATSAVVTARA</sequence>
<evidence type="ECO:0000313" key="5">
    <source>
        <dbReference type="Proteomes" id="UP000006906"/>
    </source>
</evidence>
<evidence type="ECO:0000313" key="4">
    <source>
        <dbReference type="EMBL" id="PNW77740.1"/>
    </source>
</evidence>
<evidence type="ECO:0000256" key="3">
    <source>
        <dbReference type="SAM" id="MobiDB-lite"/>
    </source>
</evidence>
<feature type="region of interest" description="Disordered" evidence="3">
    <location>
        <begin position="152"/>
        <end position="173"/>
    </location>
</feature>
<feature type="compositionally biased region" description="Polar residues" evidence="3">
    <location>
        <begin position="109"/>
        <end position="119"/>
    </location>
</feature>
<evidence type="ECO:0000256" key="2">
    <source>
        <dbReference type="ARBA" id="ARBA00023002"/>
    </source>
</evidence>
<reference evidence="4 5" key="1">
    <citation type="journal article" date="2007" name="Science">
        <title>The Chlamydomonas genome reveals the evolution of key animal and plant functions.</title>
        <authorList>
            <person name="Merchant S.S."/>
            <person name="Prochnik S.E."/>
            <person name="Vallon O."/>
            <person name="Harris E.H."/>
            <person name="Karpowicz S.J."/>
            <person name="Witman G.B."/>
            <person name="Terry A."/>
            <person name="Salamov A."/>
            <person name="Fritz-Laylin L.K."/>
            <person name="Marechal-Drouard L."/>
            <person name="Marshall W.F."/>
            <person name="Qu L.H."/>
            <person name="Nelson D.R."/>
            <person name="Sanderfoot A.A."/>
            <person name="Spalding M.H."/>
            <person name="Kapitonov V.V."/>
            <person name="Ren Q."/>
            <person name="Ferris P."/>
            <person name="Lindquist E."/>
            <person name="Shapiro H."/>
            <person name="Lucas S.M."/>
            <person name="Grimwood J."/>
            <person name="Schmutz J."/>
            <person name="Cardol P."/>
            <person name="Cerutti H."/>
            <person name="Chanfreau G."/>
            <person name="Chen C.L."/>
            <person name="Cognat V."/>
            <person name="Croft M.T."/>
            <person name="Dent R."/>
            <person name="Dutcher S."/>
            <person name="Fernandez E."/>
            <person name="Fukuzawa H."/>
            <person name="Gonzalez-Ballester D."/>
            <person name="Gonzalez-Halphen D."/>
            <person name="Hallmann A."/>
            <person name="Hanikenne M."/>
            <person name="Hippler M."/>
            <person name="Inwood W."/>
            <person name="Jabbari K."/>
            <person name="Kalanon M."/>
            <person name="Kuras R."/>
            <person name="Lefebvre P.A."/>
            <person name="Lemaire S.D."/>
            <person name="Lobanov A.V."/>
            <person name="Lohr M."/>
            <person name="Manuell A."/>
            <person name="Meier I."/>
            <person name="Mets L."/>
            <person name="Mittag M."/>
            <person name="Mittelmeier T."/>
            <person name="Moroney J.V."/>
            <person name="Moseley J."/>
            <person name="Napoli C."/>
            <person name="Nedelcu A.M."/>
            <person name="Niyogi K."/>
            <person name="Novoselov S.V."/>
            <person name="Paulsen I.T."/>
            <person name="Pazour G."/>
            <person name="Purton S."/>
            <person name="Ral J.P."/>
            <person name="Riano-Pachon D.M."/>
            <person name="Riekhof W."/>
            <person name="Rymarquis L."/>
            <person name="Schroda M."/>
            <person name="Stern D."/>
            <person name="Umen J."/>
            <person name="Willows R."/>
            <person name="Wilson N."/>
            <person name="Zimmer S.L."/>
            <person name="Allmer J."/>
            <person name="Balk J."/>
            <person name="Bisova K."/>
            <person name="Chen C.J."/>
            <person name="Elias M."/>
            <person name="Gendler K."/>
            <person name="Hauser C."/>
            <person name="Lamb M.R."/>
            <person name="Ledford H."/>
            <person name="Long J.C."/>
            <person name="Minagawa J."/>
            <person name="Page M.D."/>
            <person name="Pan J."/>
            <person name="Pootakham W."/>
            <person name="Roje S."/>
            <person name="Rose A."/>
            <person name="Stahlberg E."/>
            <person name="Terauchi A.M."/>
            <person name="Yang P."/>
            <person name="Ball S."/>
            <person name="Bowler C."/>
            <person name="Dieckmann C.L."/>
            <person name="Gladyshev V.N."/>
            <person name="Green P."/>
            <person name="Jorgensen R."/>
            <person name="Mayfield S."/>
            <person name="Mueller-Roeber B."/>
            <person name="Rajamani S."/>
            <person name="Sayre R.T."/>
            <person name="Brokstein P."/>
            <person name="Dubchak I."/>
            <person name="Goodstein D."/>
            <person name="Hornick L."/>
            <person name="Huang Y.W."/>
            <person name="Jhaveri J."/>
            <person name="Luo Y."/>
            <person name="Martinez D."/>
            <person name="Ngau W.C."/>
            <person name="Otillar B."/>
            <person name="Poliakov A."/>
            <person name="Porter A."/>
            <person name="Szajkowski L."/>
            <person name="Werner G."/>
            <person name="Zhou K."/>
            <person name="Grigoriev I.V."/>
            <person name="Rokhsar D.S."/>
            <person name="Grossman A.R."/>
        </authorList>
    </citation>
    <scope>NUCLEOTIDE SEQUENCE [LARGE SCALE GENOMIC DNA]</scope>
    <source>
        <strain evidence="5">CC-503</strain>
    </source>
</reference>
<accession>A0A2K3DB28</accession>
<name>A0A2K3DB28_CHLRE</name>
<dbReference type="KEGG" id="cre:CHLRE_10g449600v5"/>
<organism evidence="4 5">
    <name type="scientific">Chlamydomonas reinhardtii</name>
    <name type="common">Chlamydomonas smithii</name>
    <dbReference type="NCBI Taxonomy" id="3055"/>
    <lineage>
        <taxon>Eukaryota</taxon>
        <taxon>Viridiplantae</taxon>
        <taxon>Chlorophyta</taxon>
        <taxon>core chlorophytes</taxon>
        <taxon>Chlorophyceae</taxon>
        <taxon>CS clade</taxon>
        <taxon>Chlamydomonadales</taxon>
        <taxon>Chlamydomonadaceae</taxon>
        <taxon>Chlamydomonas</taxon>
    </lineage>
</organism>
<dbReference type="InterPro" id="IPR051721">
    <property type="entry name" value="Biopterin_syn/organic_redct"/>
</dbReference>
<dbReference type="PANTHER" id="PTHR44085:SF2">
    <property type="entry name" value="SEPIAPTERIN REDUCTASE"/>
    <property type="match status" value="1"/>
</dbReference>
<feature type="region of interest" description="Disordered" evidence="3">
    <location>
        <begin position="228"/>
        <end position="262"/>
    </location>
</feature>
<feature type="region of interest" description="Disordered" evidence="3">
    <location>
        <begin position="340"/>
        <end position="370"/>
    </location>
</feature>
<gene>
    <name evidence="4" type="ORF">CHLRE_10g449600v5</name>
</gene>
<keyword evidence="1" id="KW-0521">NADP</keyword>
<dbReference type="AlphaFoldDB" id="A0A2K3DB28"/>
<dbReference type="STRING" id="3055.A0A2K3DB28"/>
<proteinExistence type="predicted"/>
<feature type="region of interest" description="Disordered" evidence="3">
    <location>
        <begin position="29"/>
        <end position="66"/>
    </location>
</feature>
<dbReference type="GO" id="GO:0004757">
    <property type="term" value="F:sepiapterin reductase (NADP+) activity"/>
    <property type="evidence" value="ECO:0000318"/>
    <property type="project" value="GO_Central"/>
</dbReference>
<dbReference type="InterPro" id="IPR036291">
    <property type="entry name" value="NAD(P)-bd_dom_sf"/>
</dbReference>
<dbReference type="SUPFAM" id="SSF51735">
    <property type="entry name" value="NAD(P)-binding Rossmann-fold domains"/>
    <property type="match status" value="1"/>
</dbReference>
<feature type="compositionally biased region" description="Low complexity" evidence="3">
    <location>
        <begin position="51"/>
        <end position="62"/>
    </location>
</feature>
<keyword evidence="2" id="KW-0560">Oxidoreductase</keyword>
<dbReference type="PANTHER" id="PTHR44085">
    <property type="entry name" value="SEPIAPTERIN REDUCTASE"/>
    <property type="match status" value="1"/>
</dbReference>
<dbReference type="Proteomes" id="UP000006906">
    <property type="component" value="Chromosome 10"/>
</dbReference>
<dbReference type="Gene3D" id="3.40.50.720">
    <property type="entry name" value="NAD(P)-binding Rossmann-like Domain"/>
    <property type="match status" value="1"/>
</dbReference>
<protein>
    <recommendedName>
        <fullName evidence="6">Sepiapterin reductase</fullName>
    </recommendedName>
</protein>
<dbReference type="GeneID" id="66055070"/>